<comment type="caution">
    <text evidence="4">The sequence shown here is derived from an EMBL/GenBank/DDBJ whole genome shotgun (WGS) entry which is preliminary data.</text>
</comment>
<dbReference type="PATRIC" id="fig|1300348.6.peg.1551"/>
<dbReference type="InterPro" id="IPR026444">
    <property type="entry name" value="Secre_tail"/>
</dbReference>
<dbReference type="NCBIfam" id="TIGR04183">
    <property type="entry name" value="Por_Secre_tail"/>
    <property type="match status" value="1"/>
</dbReference>
<dbReference type="Proteomes" id="UP000183071">
    <property type="component" value="Unassembled WGS sequence"/>
</dbReference>
<keyword evidence="1 2" id="KW-0732">Signal</keyword>
<name>A0A0M9CGD1_9FLAO</name>
<dbReference type="InterPro" id="IPR032675">
    <property type="entry name" value="LRR_dom_sf"/>
</dbReference>
<dbReference type="Gene3D" id="3.40.50.12480">
    <property type="match status" value="1"/>
</dbReference>
<evidence type="ECO:0000313" key="6">
    <source>
        <dbReference type="Proteomes" id="UP000037716"/>
    </source>
</evidence>
<dbReference type="PANTHER" id="PTHR45661">
    <property type="entry name" value="SURFACE ANTIGEN"/>
    <property type="match status" value="1"/>
</dbReference>
<evidence type="ECO:0000256" key="1">
    <source>
        <dbReference type="ARBA" id="ARBA00022729"/>
    </source>
</evidence>
<dbReference type="STRING" id="1300348.I602_1552"/>
<dbReference type="Gene3D" id="3.80.10.10">
    <property type="entry name" value="Ribonuclease Inhibitor"/>
    <property type="match status" value="1"/>
</dbReference>
<feature type="signal peptide" evidence="2">
    <location>
        <begin position="1"/>
        <end position="19"/>
    </location>
</feature>
<dbReference type="Pfam" id="PF13306">
    <property type="entry name" value="LRR_5"/>
    <property type="match status" value="1"/>
</dbReference>
<dbReference type="InterPro" id="IPR026906">
    <property type="entry name" value="LRR_5"/>
</dbReference>
<dbReference type="Proteomes" id="UP000037716">
    <property type="component" value="Unassembled WGS sequence"/>
</dbReference>
<protein>
    <submittedName>
        <fullName evidence="4">Cell surface leucine-rich repeat-containing protein</fullName>
    </submittedName>
    <submittedName>
        <fullName evidence="5">Por secretion system C-terminal sorting domain-containing protein</fullName>
    </submittedName>
</protein>
<dbReference type="OrthoDB" id="5508967at2"/>
<feature type="chain" id="PRO_5005833371" evidence="2">
    <location>
        <begin position="20"/>
        <end position="333"/>
    </location>
</feature>
<reference evidence="4 6" key="1">
    <citation type="submission" date="2015-07" db="EMBL/GenBank/DDBJ databases">
        <title>Genome of Polaribacter dokdonenesis DSW-5, isolated from seawater off Dokdo in Korea.</title>
        <authorList>
            <person name="Yoon K."/>
            <person name="Song J.Y."/>
            <person name="Kim J.F."/>
        </authorList>
    </citation>
    <scope>NUCLEOTIDE SEQUENCE [LARGE SCALE GENOMIC DNA]</scope>
    <source>
        <strain evidence="4 6">DSW-5</strain>
    </source>
</reference>
<accession>A0A0M9CGD1</accession>
<dbReference type="AlphaFoldDB" id="A0A0M9CGD1"/>
<dbReference type="SUPFAM" id="SSF52058">
    <property type="entry name" value="L domain-like"/>
    <property type="match status" value="1"/>
</dbReference>
<proteinExistence type="predicted"/>
<reference evidence="5 7" key="2">
    <citation type="submission" date="2016-10" db="EMBL/GenBank/DDBJ databases">
        <authorList>
            <person name="Varghese N."/>
            <person name="Submissions S."/>
        </authorList>
    </citation>
    <scope>NUCLEOTIDE SEQUENCE [LARGE SCALE GENOMIC DNA]</scope>
    <source>
        <strain evidence="5 7">DSW-5</strain>
    </source>
</reference>
<sequence length="333" mass="35847">MTKKLLFLFCLFSMSFAQAQTFSVDGINYEVISGTDVKVTASSVTGDLVIPETVNNNSIEYTVTMIDNSAFNSQFGLDSVVVPNSVTSIGANAFDGCISMTTLDLGDSLVSIETLAFQSCTSLTTLDLPNSLETIGAEAFQYCTSLSSVIIPNSVETIGNFAFYGCDDVASISIGDSVTSIGENAFGYQVSNSTLTSVNCAIATPLTINANVFNKRDISSCSLNVLSGSLSAYETADVWKDFNPINGTLSVNDLSILDELQIYPNPIQNTLFIDVRNINNAKIEVYDMLGKTQLRQLVRSSVNTVNTEKLTTGIYLLRLISDEGTISKKIIKN</sequence>
<dbReference type="InterPro" id="IPR053139">
    <property type="entry name" value="Surface_bspA-like"/>
</dbReference>
<dbReference type="EMBL" id="FNUE01000001">
    <property type="protein sequence ID" value="SED98172.1"/>
    <property type="molecule type" value="Genomic_DNA"/>
</dbReference>
<feature type="domain" description="Secretion system C-terminal sorting" evidence="3">
    <location>
        <begin position="262"/>
        <end position="331"/>
    </location>
</feature>
<evidence type="ECO:0000313" key="5">
    <source>
        <dbReference type="EMBL" id="SED98172.1"/>
    </source>
</evidence>
<evidence type="ECO:0000313" key="4">
    <source>
        <dbReference type="EMBL" id="KOY51992.1"/>
    </source>
</evidence>
<dbReference type="PANTHER" id="PTHR45661:SF3">
    <property type="entry name" value="IG-LIKE DOMAIN-CONTAINING PROTEIN"/>
    <property type="match status" value="1"/>
</dbReference>
<dbReference type="Pfam" id="PF18962">
    <property type="entry name" value="Por_Secre_tail"/>
    <property type="match status" value="1"/>
</dbReference>
<evidence type="ECO:0000256" key="2">
    <source>
        <dbReference type="SAM" id="SignalP"/>
    </source>
</evidence>
<evidence type="ECO:0000259" key="3">
    <source>
        <dbReference type="Pfam" id="PF18962"/>
    </source>
</evidence>
<keyword evidence="7" id="KW-1185">Reference proteome</keyword>
<organism evidence="4 6">
    <name type="scientific">Polaribacter dokdonensis DSW-5</name>
    <dbReference type="NCBI Taxonomy" id="1300348"/>
    <lineage>
        <taxon>Bacteria</taxon>
        <taxon>Pseudomonadati</taxon>
        <taxon>Bacteroidota</taxon>
        <taxon>Flavobacteriia</taxon>
        <taxon>Flavobacteriales</taxon>
        <taxon>Flavobacteriaceae</taxon>
    </lineage>
</organism>
<evidence type="ECO:0000313" key="7">
    <source>
        <dbReference type="Proteomes" id="UP000183071"/>
    </source>
</evidence>
<dbReference type="RefSeq" id="WP_074613498.1">
    <property type="nucleotide sequence ID" value="NZ_FNUE01000001.1"/>
</dbReference>
<dbReference type="EMBL" id="LGBR01000001">
    <property type="protein sequence ID" value="KOY51992.1"/>
    <property type="molecule type" value="Genomic_DNA"/>
</dbReference>
<gene>
    <name evidence="4" type="ORF">I602_1552</name>
    <name evidence="5" type="ORF">SAMN05444353_0213</name>
</gene>